<keyword evidence="1" id="KW-0001">2Fe-2S</keyword>
<gene>
    <name evidence="3" type="ordered locus">Paes_1927</name>
</gene>
<dbReference type="Pfam" id="PF00970">
    <property type="entry name" value="FAD_binding_6"/>
    <property type="match status" value="1"/>
</dbReference>
<evidence type="ECO:0000256" key="1">
    <source>
        <dbReference type="PIRSR" id="PIRSR006816-2"/>
    </source>
</evidence>
<name>B4S4P3_PROA2</name>
<proteinExistence type="predicted"/>
<dbReference type="PROSITE" id="PS51384">
    <property type="entry name" value="FAD_FR"/>
    <property type="match status" value="1"/>
</dbReference>
<dbReference type="Pfam" id="PF00175">
    <property type="entry name" value="NAD_binding_1"/>
    <property type="match status" value="1"/>
</dbReference>
<dbReference type="InterPro" id="IPR001433">
    <property type="entry name" value="OxRdtase_FAD/NAD-bd"/>
</dbReference>
<feature type="binding site" evidence="1">
    <location>
        <position position="279"/>
    </location>
    <ligand>
        <name>[2Fe-2S] cluster</name>
        <dbReference type="ChEBI" id="CHEBI:190135"/>
    </ligand>
</feature>
<dbReference type="STRING" id="290512.Paes_1927"/>
<dbReference type="KEGG" id="paa:Paes_1927"/>
<keyword evidence="1" id="KW-0411">Iron-sulfur</keyword>
<dbReference type="InterPro" id="IPR039261">
    <property type="entry name" value="FNR_nucleotide-bd"/>
</dbReference>
<keyword evidence="1" id="KW-0408">Iron</keyword>
<dbReference type="Pfam" id="PF10418">
    <property type="entry name" value="DHODB_Fe-S_bind"/>
    <property type="match status" value="1"/>
</dbReference>
<dbReference type="GO" id="GO:0050660">
    <property type="term" value="F:flavin adenine dinucleotide binding"/>
    <property type="evidence" value="ECO:0007669"/>
    <property type="project" value="InterPro"/>
</dbReference>
<comment type="cofactor">
    <cofactor evidence="1">
        <name>[2Fe-2S] cluster</name>
        <dbReference type="ChEBI" id="CHEBI:190135"/>
    </cofactor>
    <text evidence="1">Binds 1 [2Fe-2S] cluster per subunit.</text>
</comment>
<feature type="domain" description="FAD-binding FR-type" evidence="2">
    <location>
        <begin position="35"/>
        <end position="135"/>
    </location>
</feature>
<feature type="binding site" evidence="1">
    <location>
        <position position="287"/>
    </location>
    <ligand>
        <name>[2Fe-2S] cluster</name>
        <dbReference type="ChEBI" id="CHEBI:190135"/>
    </ligand>
</feature>
<dbReference type="Gene3D" id="3.40.50.80">
    <property type="entry name" value="Nucleotide-binding domain of ferredoxin-NADP reductase (FNR) module"/>
    <property type="match status" value="1"/>
</dbReference>
<dbReference type="GO" id="GO:0051537">
    <property type="term" value="F:2 iron, 2 sulfur cluster binding"/>
    <property type="evidence" value="ECO:0007669"/>
    <property type="project" value="UniProtKB-KW"/>
</dbReference>
<sequence length="305" mass="34854">MHDMRFTIPHQDLNREHFTEEIAQFNQKSELMQTDRGYKCRITNIVELTGEEKLFQLRIIDRHERQIFSFRPGQFLMLEVPGYGQIPISISSSTSNNEFIELCIRKAGRVTGALFQAKAGALVAIRGPFGSSFPMDEMADSNIILVAGGLGIAPLRAPLFWINDHRDRYNKVHLLYGTKEPSQLLFTYQFDEWKKVNHIDLQTIVENPSPEWQGKTGMITELLNDIAIEPANTYAIVCGPPVMFKFVCNQLDREGIPMNRMFVSLERRMHCGMGKCCRCMVGSTFTCVDGPVFDYWSVMNLQEAI</sequence>
<evidence type="ECO:0000313" key="3">
    <source>
        <dbReference type="EMBL" id="ACF46939.1"/>
    </source>
</evidence>
<dbReference type="AlphaFoldDB" id="B4S4P3"/>
<dbReference type="InterPro" id="IPR050353">
    <property type="entry name" value="PyrK_electron_transfer"/>
</dbReference>
<evidence type="ECO:0000313" key="4">
    <source>
        <dbReference type="Proteomes" id="UP000002725"/>
    </source>
</evidence>
<dbReference type="PRINTS" id="PR00410">
    <property type="entry name" value="PHEHYDRXLASE"/>
</dbReference>
<dbReference type="EMBL" id="CP001108">
    <property type="protein sequence ID" value="ACF46939.1"/>
    <property type="molecule type" value="Genomic_DNA"/>
</dbReference>
<dbReference type="HOGENOM" id="CLU_003827_1_1_10"/>
<keyword evidence="1" id="KW-0479">Metal-binding</keyword>
<dbReference type="InterPro" id="IPR017938">
    <property type="entry name" value="Riboflavin_synthase-like_b-brl"/>
</dbReference>
<dbReference type="InterPro" id="IPR017927">
    <property type="entry name" value="FAD-bd_FR_type"/>
</dbReference>
<dbReference type="GO" id="GO:0046872">
    <property type="term" value="F:metal ion binding"/>
    <property type="evidence" value="ECO:0007669"/>
    <property type="project" value="UniProtKB-KW"/>
</dbReference>
<dbReference type="Gene3D" id="2.40.30.10">
    <property type="entry name" value="Translation factors"/>
    <property type="match status" value="1"/>
</dbReference>
<feature type="binding site" evidence="1">
    <location>
        <position position="276"/>
    </location>
    <ligand>
        <name>[2Fe-2S] cluster</name>
        <dbReference type="ChEBI" id="CHEBI:190135"/>
    </ligand>
</feature>
<protein>
    <submittedName>
        <fullName evidence="3">Oxidoreductase FAD/NAD(P)-binding domain protein</fullName>
    </submittedName>
</protein>
<evidence type="ECO:0000259" key="2">
    <source>
        <dbReference type="PROSITE" id="PS51384"/>
    </source>
</evidence>
<dbReference type="CDD" id="cd06221">
    <property type="entry name" value="sulfite_reductase_like"/>
    <property type="match status" value="1"/>
</dbReference>
<dbReference type="SUPFAM" id="SSF52343">
    <property type="entry name" value="Ferredoxin reductase-like, C-terminal NADP-linked domain"/>
    <property type="match status" value="1"/>
</dbReference>
<dbReference type="PIRSF" id="PIRSF006816">
    <property type="entry name" value="Cyc3_hyd_g"/>
    <property type="match status" value="1"/>
</dbReference>
<dbReference type="InterPro" id="IPR019480">
    <property type="entry name" value="Dihydroorotate_DH_Fe-S-bd"/>
</dbReference>
<dbReference type="GO" id="GO:0016491">
    <property type="term" value="F:oxidoreductase activity"/>
    <property type="evidence" value="ECO:0007669"/>
    <property type="project" value="InterPro"/>
</dbReference>
<reference evidence="3" key="1">
    <citation type="submission" date="2008-06" db="EMBL/GenBank/DDBJ databases">
        <title>Complete sequence of chromosome of Prosthecochloris aestuarii DSM 271.</title>
        <authorList>
            <consortium name="US DOE Joint Genome Institute"/>
            <person name="Lucas S."/>
            <person name="Copeland A."/>
            <person name="Lapidus A."/>
            <person name="Glavina del Rio T."/>
            <person name="Dalin E."/>
            <person name="Tice H."/>
            <person name="Bruce D."/>
            <person name="Goodwin L."/>
            <person name="Pitluck S."/>
            <person name="Schmutz J."/>
            <person name="Larimer F."/>
            <person name="Land M."/>
            <person name="Hauser L."/>
            <person name="Kyrpides N."/>
            <person name="Anderson I."/>
            <person name="Liu Z."/>
            <person name="Li T."/>
            <person name="Zhao F."/>
            <person name="Overmann J."/>
            <person name="Bryant D.A."/>
            <person name="Richardson P."/>
        </authorList>
    </citation>
    <scope>NUCLEOTIDE SEQUENCE [LARGE SCALE GENOMIC DNA]</scope>
    <source>
        <strain evidence="3">DSM 271</strain>
    </source>
</reference>
<dbReference type="PANTHER" id="PTHR43513:SF1">
    <property type="entry name" value="ANAEROBIC SULFITE REDUCTASE SUBUNIT B"/>
    <property type="match status" value="1"/>
</dbReference>
<dbReference type="Proteomes" id="UP000002725">
    <property type="component" value="Chromosome"/>
</dbReference>
<accession>B4S4P3</accession>
<dbReference type="PANTHER" id="PTHR43513">
    <property type="entry name" value="DIHYDROOROTATE DEHYDROGENASE B (NAD(+)), ELECTRON TRANSFER SUBUNIT"/>
    <property type="match status" value="1"/>
</dbReference>
<keyword evidence="4" id="KW-1185">Reference proteome</keyword>
<feature type="binding site" evidence="1">
    <location>
        <position position="271"/>
    </location>
    <ligand>
        <name>[2Fe-2S] cluster</name>
        <dbReference type="ChEBI" id="CHEBI:190135"/>
    </ligand>
</feature>
<dbReference type="SUPFAM" id="SSF63380">
    <property type="entry name" value="Riboflavin synthase domain-like"/>
    <property type="match status" value="1"/>
</dbReference>
<dbReference type="GO" id="GO:0006221">
    <property type="term" value="P:pyrimidine nucleotide biosynthetic process"/>
    <property type="evidence" value="ECO:0007669"/>
    <property type="project" value="InterPro"/>
</dbReference>
<organism evidence="3 4">
    <name type="scientific">Prosthecochloris aestuarii (strain DSM 271 / SK 413)</name>
    <dbReference type="NCBI Taxonomy" id="290512"/>
    <lineage>
        <taxon>Bacteria</taxon>
        <taxon>Pseudomonadati</taxon>
        <taxon>Chlorobiota</taxon>
        <taxon>Chlorobiia</taxon>
        <taxon>Chlorobiales</taxon>
        <taxon>Chlorobiaceae</taxon>
        <taxon>Prosthecochloris</taxon>
    </lineage>
</organism>
<dbReference type="InterPro" id="IPR012165">
    <property type="entry name" value="Cyt_c3_hydrogenase_gsu"/>
</dbReference>
<dbReference type="InterPro" id="IPR008333">
    <property type="entry name" value="Cbr1-like_FAD-bd_dom"/>
</dbReference>
<dbReference type="eggNOG" id="COG0543">
    <property type="taxonomic scope" value="Bacteria"/>
</dbReference>